<keyword evidence="2" id="KW-1185">Reference proteome</keyword>
<proteinExistence type="predicted"/>
<name>A0A026WAR5_OOCBI</name>
<sequence>MCTLVRIPSAQNIRRVSRHSTCQSCLADAFTDHVVAYDACAARVPEPNLTSSRRLRRDPRPSCSQDRVFDSHVFSAASRANEYECTACSPARVIARLSI</sequence>
<evidence type="ECO:0000313" key="1">
    <source>
        <dbReference type="EMBL" id="EZA53182.1"/>
    </source>
</evidence>
<evidence type="ECO:0000313" key="2">
    <source>
        <dbReference type="Proteomes" id="UP000053097"/>
    </source>
</evidence>
<protein>
    <submittedName>
        <fullName evidence="1">Uncharacterized protein</fullName>
    </submittedName>
</protein>
<organism evidence="1 2">
    <name type="scientific">Ooceraea biroi</name>
    <name type="common">Clonal raider ant</name>
    <name type="synonym">Cerapachys biroi</name>
    <dbReference type="NCBI Taxonomy" id="2015173"/>
    <lineage>
        <taxon>Eukaryota</taxon>
        <taxon>Metazoa</taxon>
        <taxon>Ecdysozoa</taxon>
        <taxon>Arthropoda</taxon>
        <taxon>Hexapoda</taxon>
        <taxon>Insecta</taxon>
        <taxon>Pterygota</taxon>
        <taxon>Neoptera</taxon>
        <taxon>Endopterygota</taxon>
        <taxon>Hymenoptera</taxon>
        <taxon>Apocrita</taxon>
        <taxon>Aculeata</taxon>
        <taxon>Formicoidea</taxon>
        <taxon>Formicidae</taxon>
        <taxon>Dorylinae</taxon>
        <taxon>Ooceraea</taxon>
    </lineage>
</organism>
<reference evidence="1 2" key="1">
    <citation type="journal article" date="2014" name="Curr. Biol.">
        <title>The genome of the clonal raider ant Cerapachys biroi.</title>
        <authorList>
            <person name="Oxley P.R."/>
            <person name="Ji L."/>
            <person name="Fetter-Pruneda I."/>
            <person name="McKenzie S.K."/>
            <person name="Li C."/>
            <person name="Hu H."/>
            <person name="Zhang G."/>
            <person name="Kronauer D.J."/>
        </authorList>
    </citation>
    <scope>NUCLEOTIDE SEQUENCE [LARGE SCALE GENOMIC DNA]</scope>
</reference>
<gene>
    <name evidence="1" type="ORF">X777_06261</name>
</gene>
<dbReference type="AlphaFoldDB" id="A0A026WAR5"/>
<dbReference type="EMBL" id="KK107293">
    <property type="protein sequence ID" value="EZA53182.1"/>
    <property type="molecule type" value="Genomic_DNA"/>
</dbReference>
<accession>A0A026WAR5</accession>
<dbReference type="Proteomes" id="UP000053097">
    <property type="component" value="Unassembled WGS sequence"/>
</dbReference>